<keyword evidence="1" id="KW-0472">Membrane</keyword>
<dbReference type="Proteomes" id="UP000245634">
    <property type="component" value="Unassembled WGS sequence"/>
</dbReference>
<keyword evidence="1" id="KW-1133">Transmembrane helix</keyword>
<comment type="caution">
    <text evidence="2">The sequence shown here is derived from an EMBL/GenBank/DDBJ whole genome shotgun (WGS) entry which is preliminary data.</text>
</comment>
<gene>
    <name evidence="2" type="ORF">C7459_101247</name>
</gene>
<keyword evidence="1" id="KW-0812">Transmembrane</keyword>
<feature type="transmembrane region" description="Helical" evidence="1">
    <location>
        <begin position="12"/>
        <end position="30"/>
    </location>
</feature>
<sequence>MNGFYNFIERMNVLLWLTVVALAHLLLYLLLGTDHWLFATLAATVTYGALFLLLKSVVRRKKRSAY</sequence>
<evidence type="ECO:0000313" key="3">
    <source>
        <dbReference type="Proteomes" id="UP000245634"/>
    </source>
</evidence>
<keyword evidence="3" id="KW-1185">Reference proteome</keyword>
<reference evidence="2 3" key="1">
    <citation type="submission" date="2018-05" db="EMBL/GenBank/DDBJ databases">
        <title>Genomic Encyclopedia of Type Strains, Phase IV (KMG-IV): sequencing the most valuable type-strain genomes for metagenomic binning, comparative biology and taxonomic classification.</title>
        <authorList>
            <person name="Goeker M."/>
        </authorList>
    </citation>
    <scope>NUCLEOTIDE SEQUENCE [LARGE SCALE GENOMIC DNA]</scope>
    <source>
        <strain evidence="2 3">DSM 18773</strain>
    </source>
</reference>
<accession>A0A316DIC4</accession>
<evidence type="ECO:0000256" key="1">
    <source>
        <dbReference type="SAM" id="Phobius"/>
    </source>
</evidence>
<dbReference type="EMBL" id="QGGL01000001">
    <property type="protein sequence ID" value="PWK16383.1"/>
    <property type="molecule type" value="Genomic_DNA"/>
</dbReference>
<proteinExistence type="predicted"/>
<dbReference type="AlphaFoldDB" id="A0A316DIC4"/>
<feature type="transmembrane region" description="Helical" evidence="1">
    <location>
        <begin position="36"/>
        <end position="54"/>
    </location>
</feature>
<evidence type="ECO:0000313" key="2">
    <source>
        <dbReference type="EMBL" id="PWK16383.1"/>
    </source>
</evidence>
<organism evidence="2 3">
    <name type="scientific">Tumebacillus permanentifrigoris</name>
    <dbReference type="NCBI Taxonomy" id="378543"/>
    <lineage>
        <taxon>Bacteria</taxon>
        <taxon>Bacillati</taxon>
        <taxon>Bacillota</taxon>
        <taxon>Bacilli</taxon>
        <taxon>Bacillales</taxon>
        <taxon>Alicyclobacillaceae</taxon>
        <taxon>Tumebacillus</taxon>
    </lineage>
</organism>
<dbReference type="RefSeq" id="WP_109685434.1">
    <property type="nucleotide sequence ID" value="NZ_QGGL01000001.1"/>
</dbReference>
<name>A0A316DIC4_9BACL</name>
<protein>
    <submittedName>
        <fullName evidence="2">Uncharacterized protein</fullName>
    </submittedName>
</protein>